<reference evidence="2 3" key="1">
    <citation type="journal article" date="2015" name="Nature">
        <title>rRNA introns, odd ribosomes, and small enigmatic genomes across a large radiation of phyla.</title>
        <authorList>
            <person name="Brown C.T."/>
            <person name="Hug L.A."/>
            <person name="Thomas B.C."/>
            <person name="Sharon I."/>
            <person name="Castelle C.J."/>
            <person name="Singh A."/>
            <person name="Wilkins M.J."/>
            <person name="Williams K.H."/>
            <person name="Banfield J.F."/>
        </authorList>
    </citation>
    <scope>NUCLEOTIDE SEQUENCE [LARGE SCALE GENOMIC DNA]</scope>
</reference>
<dbReference type="Proteomes" id="UP000034504">
    <property type="component" value="Unassembled WGS sequence"/>
</dbReference>
<keyword evidence="1" id="KW-0812">Transmembrane</keyword>
<accession>A0A0G1KNS0</accession>
<organism evidence="2 3">
    <name type="scientific">candidate division WWE3 bacterium GW2011_GWC2_44_9</name>
    <dbReference type="NCBI Taxonomy" id="1619125"/>
    <lineage>
        <taxon>Bacteria</taxon>
        <taxon>Katanobacteria</taxon>
    </lineage>
</organism>
<sequence>MPSSNPLWFGYYPGDKPIPRRPGIIRPGPGFDTSGLGLNSVIDEAAAIAERPSELPNQLKDWIVDDWKISFNVGTTPATQTGFDLYEFGREEAADVKGTYVVINPFDLVTDPKKAITKFVDSSLGAINPFRRFGSFDTEFWNDLDTLSERDMWRMVVNPTEFATSAPPSFKLVQSAYGPIDFNKQGIYADTNLYFSTAGKQGIKVAAGVADAGIDVYEQAAAGVLGFVAGKKSAFTRNDRYRDMQSALYNAAATEIKVKNSTIQGILGADPNMGETLLRVNAFGLENDLLKNMSELNKGIDGAAKLIAKKGLTEGISAGEVQKAFTDLSDAARDLRANINLTKTQYSTFTIGRDAFANDVKELETFLTDVENLAAGYAGLPGTKVLSLFEREGVASQVAQLSNRFANGRYDGGIYDRYLQTVGRRYFEGEKSILQTIGTMTDPASGNSLVATNGFRSLGTVYDIHKRGYLQEAGRDLVDTVAKGNFGKTYVYLGAIKGRIQMFTPAYWTGKIMQKTQMLGLVYKDNVTPIHPVFNNLPWIMKNKFTERFSVTVGASTFKVSANLTGSKHLGAFYEAWSRSKDGKLIGVYAGGAVTSWATDPNANYKALLALINNKSGNVGSFGAGMQYIVSGDKNWGLLTLQANQMRGELIKSGLPFDVLNGELLETDKNKALLEGLFAKIKLRKTNAATLDPFVEKVGLLQIYASKLSQIQQAIFTKTGITKLVSPFVHLKAVVAQRVANLAAKIATKLGLKVALTALLGGATGGLGVALVPVVEKVLNAIISKVVDKAKDMFRMFLKGDLMGAINSFIDDAAAATEKVIIIGCFMPILFVGIILFLLGTVLTSVPLGDRWRTPSATATGAVAPPARLPDSAQTSCVFPSYIITTYSFSNALEPAPGSRPWRHGSNEYWAPRDTVGAGGRTQVNGMEDCSKNIPYFIYSIRAKGPSTDTDSWCNDSRWAVLLRGYYGYALDVVPSSGVDSAWAVTPRLGVGGNIVQTWSASKRSTDDGSGAGCWVTLTGNDGTYVYEIHILHLECDSLGSTASEYRPGDPIALLYAYSGGKHVHLEMRVNTDFVKPEDWLCR</sequence>
<dbReference type="AlphaFoldDB" id="A0A0G1KNS0"/>
<protein>
    <submittedName>
        <fullName evidence="2">Uncharacterized protein</fullName>
    </submittedName>
</protein>
<keyword evidence="1" id="KW-1133">Transmembrane helix</keyword>
<evidence type="ECO:0000313" key="2">
    <source>
        <dbReference type="EMBL" id="KKT85110.1"/>
    </source>
</evidence>
<comment type="caution">
    <text evidence="2">The sequence shown here is derived from an EMBL/GenBank/DDBJ whole genome shotgun (WGS) entry which is preliminary data.</text>
</comment>
<name>A0A0G1KNS0_UNCKA</name>
<evidence type="ECO:0000313" key="3">
    <source>
        <dbReference type="Proteomes" id="UP000034504"/>
    </source>
</evidence>
<evidence type="ECO:0000256" key="1">
    <source>
        <dbReference type="SAM" id="Phobius"/>
    </source>
</evidence>
<keyword evidence="1" id="KW-0472">Membrane</keyword>
<gene>
    <name evidence="2" type="ORF">UW82_C0003G0028</name>
</gene>
<proteinExistence type="predicted"/>
<feature type="transmembrane region" description="Helical" evidence="1">
    <location>
        <begin position="820"/>
        <end position="843"/>
    </location>
</feature>
<dbReference type="EMBL" id="LCJU01000003">
    <property type="protein sequence ID" value="KKT85110.1"/>
    <property type="molecule type" value="Genomic_DNA"/>
</dbReference>